<dbReference type="Gene3D" id="3.40.50.450">
    <property type="match status" value="1"/>
</dbReference>
<dbReference type="PATRIC" id="fig|1046596.6.peg.1208"/>
<evidence type="ECO:0000313" key="1">
    <source>
        <dbReference type="EMBL" id="KRN09403.1"/>
    </source>
</evidence>
<reference evidence="1 2" key="1">
    <citation type="journal article" date="2015" name="Genome Announc.">
        <title>Expanding the biotechnology potential of lactobacilli through comparative genomics of 213 strains and associated genera.</title>
        <authorList>
            <person name="Sun Z."/>
            <person name="Harris H.M."/>
            <person name="McCann A."/>
            <person name="Guo C."/>
            <person name="Argimon S."/>
            <person name="Zhang W."/>
            <person name="Yang X."/>
            <person name="Jeffery I.B."/>
            <person name="Cooney J.C."/>
            <person name="Kagawa T.F."/>
            <person name="Liu W."/>
            <person name="Song Y."/>
            <person name="Salvetti E."/>
            <person name="Wrobel A."/>
            <person name="Rasinkangas P."/>
            <person name="Parkhill J."/>
            <person name="Rea M.C."/>
            <person name="O'Sullivan O."/>
            <person name="Ritari J."/>
            <person name="Douillard F.P."/>
            <person name="Paul Ross R."/>
            <person name="Yang R."/>
            <person name="Briner A.E."/>
            <person name="Felis G.E."/>
            <person name="de Vos W.M."/>
            <person name="Barrangou R."/>
            <person name="Klaenhammer T.R."/>
            <person name="Caufield P.W."/>
            <person name="Cui Y."/>
            <person name="Zhang H."/>
            <person name="O'Toole P.W."/>
        </authorList>
    </citation>
    <scope>NUCLEOTIDE SEQUENCE [LARGE SCALE GENOMIC DNA]</scope>
    <source>
        <strain evidence="1 2">DSM 20444</strain>
    </source>
</reference>
<comment type="caution">
    <text evidence="1">The sequence shown here is derived from an EMBL/GenBank/DDBJ whole genome shotgun (WGS) entry which is preliminary data.</text>
</comment>
<dbReference type="SUPFAM" id="SSF52309">
    <property type="entry name" value="N-(deoxy)ribosyltransferase-like"/>
    <property type="match status" value="1"/>
</dbReference>
<keyword evidence="1" id="KW-0808">Transferase</keyword>
<accession>A0A0R2E2V5</accession>
<dbReference type="Pfam" id="PF05014">
    <property type="entry name" value="Nuc_deoxyrib_tr"/>
    <property type="match status" value="1"/>
</dbReference>
<dbReference type="AlphaFoldDB" id="A0A0R2E2V5"/>
<proteinExistence type="predicted"/>
<dbReference type="InterPro" id="IPR007710">
    <property type="entry name" value="Nucleoside_deoxyribTrfase"/>
</dbReference>
<dbReference type="Proteomes" id="UP000050898">
    <property type="component" value="Unassembled WGS sequence"/>
</dbReference>
<protein>
    <submittedName>
        <fullName evidence="1">Nucleoside deoxyribosyltransferase</fullName>
    </submittedName>
</protein>
<dbReference type="GO" id="GO:0016740">
    <property type="term" value="F:transferase activity"/>
    <property type="evidence" value="ECO:0007669"/>
    <property type="project" value="UniProtKB-KW"/>
</dbReference>
<evidence type="ECO:0000313" key="2">
    <source>
        <dbReference type="Proteomes" id="UP000050898"/>
    </source>
</evidence>
<dbReference type="OrthoDB" id="2313111at2"/>
<gene>
    <name evidence="1" type="ORF">FD00_GL001126</name>
</gene>
<dbReference type="RefSeq" id="WP_010078331.1">
    <property type="nucleotide sequence ID" value="NZ_AYYH01000027.1"/>
</dbReference>
<dbReference type="EMBL" id="AYYH01000027">
    <property type="protein sequence ID" value="KRN09403.1"/>
    <property type="molecule type" value="Genomic_DNA"/>
</dbReference>
<keyword evidence="2" id="KW-1185">Reference proteome</keyword>
<organism evidence="1 2">
    <name type="scientific">Liquorilactobacillus mali KCTC 3596 = DSM 20444</name>
    <dbReference type="NCBI Taxonomy" id="1046596"/>
    <lineage>
        <taxon>Bacteria</taxon>
        <taxon>Bacillati</taxon>
        <taxon>Bacillota</taxon>
        <taxon>Bacilli</taxon>
        <taxon>Lactobacillales</taxon>
        <taxon>Lactobacillaceae</taxon>
        <taxon>Liquorilactobacillus</taxon>
    </lineage>
</organism>
<sequence length="194" mass="22099">MVKVSTKYTRVKEIVKEPFEEIDSKGIKVGVREFVVPVPQKTYYHGAGWFTLKQEKAYDEFSKALEDNATLDSENSYVPLKHQYKGIRVDEHPEYLHDKEWAMATFNGDLVGIKTSDIAMFCYLPTEEDIGCGMEIGYAKALGKYVVLVIPDEEYGEPINLMSFGGADLVLKMSELANFDFNKPEFNFYNGAIY</sequence>
<name>A0A0R2E2V5_9LACO</name>